<feature type="domain" description="PAS" evidence="3">
    <location>
        <begin position="162"/>
        <end position="213"/>
    </location>
</feature>
<dbReference type="CDD" id="cd00130">
    <property type="entry name" value="PAS"/>
    <property type="match status" value="1"/>
</dbReference>
<keyword evidence="1" id="KW-0597">Phosphoprotein</keyword>
<dbReference type="InterPro" id="IPR011006">
    <property type="entry name" value="CheY-like_superfamily"/>
</dbReference>
<dbReference type="SMART" id="SM00086">
    <property type="entry name" value="PAC"/>
    <property type="match status" value="1"/>
</dbReference>
<evidence type="ECO:0000259" key="3">
    <source>
        <dbReference type="PROSITE" id="PS50112"/>
    </source>
</evidence>
<feature type="domain" description="PAC" evidence="4">
    <location>
        <begin position="214"/>
        <end position="269"/>
    </location>
</feature>
<dbReference type="EMBL" id="FOXB01000059">
    <property type="protein sequence ID" value="SFP93048.1"/>
    <property type="molecule type" value="Genomic_DNA"/>
</dbReference>
<dbReference type="InterPro" id="IPR013655">
    <property type="entry name" value="PAS_fold_3"/>
</dbReference>
<dbReference type="InterPro" id="IPR001610">
    <property type="entry name" value="PAC"/>
</dbReference>
<dbReference type="Pfam" id="PF08447">
    <property type="entry name" value="PAS_3"/>
    <property type="match status" value="1"/>
</dbReference>
<protein>
    <submittedName>
        <fullName evidence="6">PAS domain S-box-containing protein</fullName>
    </submittedName>
</protein>
<proteinExistence type="predicted"/>
<dbReference type="CDD" id="cd00156">
    <property type="entry name" value="REC"/>
    <property type="match status" value="1"/>
</dbReference>
<evidence type="ECO:0000259" key="2">
    <source>
        <dbReference type="PROSITE" id="PS50110"/>
    </source>
</evidence>
<dbReference type="OrthoDB" id="9790732at2"/>
<dbReference type="Gene3D" id="3.20.20.450">
    <property type="entry name" value="EAL domain"/>
    <property type="match status" value="1"/>
</dbReference>
<dbReference type="CDD" id="cd01948">
    <property type="entry name" value="EAL"/>
    <property type="match status" value="1"/>
</dbReference>
<accession>A0A1I5UCX0</accession>
<reference evidence="6 7" key="1">
    <citation type="submission" date="2016-10" db="EMBL/GenBank/DDBJ databases">
        <authorList>
            <person name="de Groot N.N."/>
        </authorList>
    </citation>
    <scope>NUCLEOTIDE SEQUENCE [LARGE SCALE GENOMIC DNA]</scope>
    <source>
        <strain evidence="6 7">EP1-55-1</strain>
    </source>
</reference>
<dbReference type="NCBIfam" id="TIGR00229">
    <property type="entry name" value="sensory_box"/>
    <property type="match status" value="1"/>
</dbReference>
<name>A0A1I5UCX0_9BACT</name>
<feature type="modified residue" description="4-aspartylphosphate" evidence="1">
    <location>
        <position position="64"/>
    </location>
</feature>
<dbReference type="InterPro" id="IPR035965">
    <property type="entry name" value="PAS-like_dom_sf"/>
</dbReference>
<dbReference type="SUPFAM" id="SSF52172">
    <property type="entry name" value="CheY-like"/>
    <property type="match status" value="1"/>
</dbReference>
<evidence type="ECO:0000256" key="1">
    <source>
        <dbReference type="PROSITE-ProRule" id="PRU00169"/>
    </source>
</evidence>
<keyword evidence="7" id="KW-1185">Reference proteome</keyword>
<dbReference type="InterPro" id="IPR001633">
    <property type="entry name" value="EAL_dom"/>
</dbReference>
<dbReference type="PROSITE" id="PS50112">
    <property type="entry name" value="PAS"/>
    <property type="match status" value="1"/>
</dbReference>
<dbReference type="InterPro" id="IPR050706">
    <property type="entry name" value="Cyclic-di-GMP_PDE-like"/>
</dbReference>
<evidence type="ECO:0000313" key="7">
    <source>
        <dbReference type="Proteomes" id="UP000199227"/>
    </source>
</evidence>
<evidence type="ECO:0000259" key="4">
    <source>
        <dbReference type="PROSITE" id="PS50113"/>
    </source>
</evidence>
<dbReference type="InterPro" id="IPR035919">
    <property type="entry name" value="EAL_sf"/>
</dbReference>
<dbReference type="PANTHER" id="PTHR33121:SF71">
    <property type="entry name" value="OXYGEN SENSOR PROTEIN DOSP"/>
    <property type="match status" value="1"/>
</dbReference>
<dbReference type="SUPFAM" id="SSF141868">
    <property type="entry name" value="EAL domain-like"/>
    <property type="match status" value="1"/>
</dbReference>
<feature type="domain" description="EAL" evidence="5">
    <location>
        <begin position="418"/>
        <end position="660"/>
    </location>
</feature>
<evidence type="ECO:0000313" key="6">
    <source>
        <dbReference type="EMBL" id="SFP93048.1"/>
    </source>
</evidence>
<dbReference type="Proteomes" id="UP000199227">
    <property type="component" value="Unassembled WGS sequence"/>
</dbReference>
<sequence>MKHFDEIVKHSKPLKLLFVEDNQDAREMTAMILEDFFDSITIAVDGVDALEKFKKSTFDIVISDVNMPNMNGLELFKKIREIDQSVSLIFLSAHNEENYFIESIHIGVDSYLLKPIDLEQLSNTLYRVVQKHRFSLESKKNLLLLQEYQEAVNESSIVSKTDKKGIITFVNDAFCKISGYRREELIGKNHNIIRHPDNPKSMFEDMWNTIKNKKSIWKGIVKNRAKNGKSYYTDSLIMPILDLNGDIVEYISIRNDITDIMSPAKQLTDAIKNSNDLILIYIKIEKFDILEEFYSNDTLEMIQEKTKNYLQAKFSCCNIDKVYQLGNGEYGLLLHKNGFTDKNKLLQKVKVIQEQIKEDKIDLIDFEYDISVLISVVYDGSRILESAKLGIKQLLRTGDYFIVANNLAKIKYDDAKKNMEIVSMIKKAISNSRIVSYFQPIIDNKTMKIAKYESLVRLIDENDKVLSPYFFLETSKKTNYYTKITNIVLEYSFDVLKHCRADISINLSAIDIEQKETREKILQLLENNKNYTSRIVFELLEDEDVREFEIIKEFIKNVKAYGVKIAIDDFGAGYSNFERLLDYQPDILKIDGSLIKNIETSAYSISVVKSIVTFAKEQNIKTIAEFIENESIYNIVKELGVDYSQGYYFGKPEPLMNIIS</sequence>
<organism evidence="6 7">
    <name type="scientific">Hydrogenimonas thermophila</name>
    <dbReference type="NCBI Taxonomy" id="223786"/>
    <lineage>
        <taxon>Bacteria</taxon>
        <taxon>Pseudomonadati</taxon>
        <taxon>Campylobacterota</taxon>
        <taxon>Epsilonproteobacteria</taxon>
        <taxon>Campylobacterales</taxon>
        <taxon>Hydrogenimonadaceae</taxon>
        <taxon>Hydrogenimonas</taxon>
    </lineage>
</organism>
<dbReference type="GO" id="GO:0071111">
    <property type="term" value="F:cyclic-guanylate-specific phosphodiesterase activity"/>
    <property type="evidence" value="ECO:0007669"/>
    <property type="project" value="InterPro"/>
</dbReference>
<gene>
    <name evidence="6" type="ORF">SAMN05216234_1593</name>
</gene>
<dbReference type="STRING" id="223786.SAMN05216234_1593"/>
<dbReference type="SUPFAM" id="SSF55785">
    <property type="entry name" value="PYP-like sensor domain (PAS domain)"/>
    <property type="match status" value="1"/>
</dbReference>
<dbReference type="InterPro" id="IPR000014">
    <property type="entry name" value="PAS"/>
</dbReference>
<dbReference type="PANTHER" id="PTHR33121">
    <property type="entry name" value="CYCLIC DI-GMP PHOSPHODIESTERASE PDEF"/>
    <property type="match status" value="1"/>
</dbReference>
<dbReference type="AlphaFoldDB" id="A0A1I5UCX0"/>
<dbReference type="SMART" id="SM00052">
    <property type="entry name" value="EAL"/>
    <property type="match status" value="1"/>
</dbReference>
<evidence type="ECO:0000259" key="5">
    <source>
        <dbReference type="PROSITE" id="PS50883"/>
    </source>
</evidence>
<dbReference type="InterPro" id="IPR001789">
    <property type="entry name" value="Sig_transdc_resp-reg_receiver"/>
</dbReference>
<dbReference type="Pfam" id="PF00563">
    <property type="entry name" value="EAL"/>
    <property type="match status" value="1"/>
</dbReference>
<dbReference type="InterPro" id="IPR000700">
    <property type="entry name" value="PAS-assoc_C"/>
</dbReference>
<dbReference type="SMART" id="SM00448">
    <property type="entry name" value="REC"/>
    <property type="match status" value="1"/>
</dbReference>
<dbReference type="PROSITE" id="PS50883">
    <property type="entry name" value="EAL"/>
    <property type="match status" value="1"/>
</dbReference>
<dbReference type="RefSeq" id="WP_092914138.1">
    <property type="nucleotide sequence ID" value="NZ_FOXB01000059.1"/>
</dbReference>
<dbReference type="GO" id="GO:0000160">
    <property type="term" value="P:phosphorelay signal transduction system"/>
    <property type="evidence" value="ECO:0007669"/>
    <property type="project" value="InterPro"/>
</dbReference>
<feature type="domain" description="Response regulatory" evidence="2">
    <location>
        <begin position="15"/>
        <end position="129"/>
    </location>
</feature>
<dbReference type="Pfam" id="PF00072">
    <property type="entry name" value="Response_reg"/>
    <property type="match status" value="1"/>
</dbReference>
<dbReference type="Gene3D" id="3.40.50.2300">
    <property type="match status" value="1"/>
</dbReference>
<dbReference type="Gene3D" id="3.30.450.20">
    <property type="entry name" value="PAS domain"/>
    <property type="match status" value="1"/>
</dbReference>
<dbReference type="SMART" id="SM00091">
    <property type="entry name" value="PAS"/>
    <property type="match status" value="1"/>
</dbReference>
<dbReference type="PROSITE" id="PS50113">
    <property type="entry name" value="PAC"/>
    <property type="match status" value="1"/>
</dbReference>
<dbReference type="PROSITE" id="PS50110">
    <property type="entry name" value="RESPONSE_REGULATORY"/>
    <property type="match status" value="1"/>
</dbReference>